<evidence type="ECO:0000313" key="1">
    <source>
        <dbReference type="EMBL" id="QHT03363.1"/>
    </source>
</evidence>
<dbReference type="EMBL" id="MN739411">
    <property type="protein sequence ID" value="QHT03363.1"/>
    <property type="molecule type" value="Genomic_DNA"/>
</dbReference>
<organism evidence="1">
    <name type="scientific">viral metagenome</name>
    <dbReference type="NCBI Taxonomy" id="1070528"/>
    <lineage>
        <taxon>unclassified sequences</taxon>
        <taxon>metagenomes</taxon>
        <taxon>organismal metagenomes</taxon>
    </lineage>
</organism>
<sequence length="48" mass="5351">MSTTFLIERLDEIFDHPARQPSASRLGRFLSGSSAKEVTKVYVLILVA</sequence>
<proteinExistence type="predicted"/>
<accession>A0A6C0CGD7</accession>
<name>A0A6C0CGD7_9ZZZZ</name>
<protein>
    <submittedName>
        <fullName evidence="1">Uncharacterized protein</fullName>
    </submittedName>
</protein>
<dbReference type="AlphaFoldDB" id="A0A6C0CGD7"/>
<reference evidence="1" key="1">
    <citation type="journal article" date="2020" name="Nature">
        <title>Giant virus diversity and host interactions through global metagenomics.</title>
        <authorList>
            <person name="Schulz F."/>
            <person name="Roux S."/>
            <person name="Paez-Espino D."/>
            <person name="Jungbluth S."/>
            <person name="Walsh D.A."/>
            <person name="Denef V.J."/>
            <person name="McMahon K.D."/>
            <person name="Konstantinidis K.T."/>
            <person name="Eloe-Fadrosh E.A."/>
            <person name="Kyrpides N.C."/>
            <person name="Woyke T."/>
        </authorList>
    </citation>
    <scope>NUCLEOTIDE SEQUENCE</scope>
    <source>
        <strain evidence="1">GVMAG-M-3300021079-18</strain>
    </source>
</reference>